<organism evidence="2 3">
    <name type="scientific">Homarus americanus</name>
    <name type="common">American lobster</name>
    <dbReference type="NCBI Taxonomy" id="6706"/>
    <lineage>
        <taxon>Eukaryota</taxon>
        <taxon>Metazoa</taxon>
        <taxon>Ecdysozoa</taxon>
        <taxon>Arthropoda</taxon>
        <taxon>Crustacea</taxon>
        <taxon>Multicrustacea</taxon>
        <taxon>Malacostraca</taxon>
        <taxon>Eumalacostraca</taxon>
        <taxon>Eucarida</taxon>
        <taxon>Decapoda</taxon>
        <taxon>Pleocyemata</taxon>
        <taxon>Astacidea</taxon>
        <taxon>Nephropoidea</taxon>
        <taxon>Nephropidae</taxon>
        <taxon>Homarus</taxon>
    </lineage>
</organism>
<gene>
    <name evidence="2" type="ORF">Hamer_G028655</name>
</gene>
<comment type="caution">
    <text evidence="2">The sequence shown here is derived from an EMBL/GenBank/DDBJ whole genome shotgun (WGS) entry which is preliminary data.</text>
</comment>
<feature type="compositionally biased region" description="Polar residues" evidence="1">
    <location>
        <begin position="1"/>
        <end position="13"/>
    </location>
</feature>
<evidence type="ECO:0000313" key="3">
    <source>
        <dbReference type="Proteomes" id="UP000747542"/>
    </source>
</evidence>
<name>A0A8J5TVF7_HOMAM</name>
<dbReference type="EMBL" id="JAHLQT010001480">
    <property type="protein sequence ID" value="KAG7177872.1"/>
    <property type="molecule type" value="Genomic_DNA"/>
</dbReference>
<dbReference type="AlphaFoldDB" id="A0A8J5TVF7"/>
<keyword evidence="3" id="KW-1185">Reference proteome</keyword>
<sequence length="260" mass="29647">MSFVLSNSQSQRTTIKESAKGKCSPPKKSKPRKPTCKNFSKYACGRHNSQPEDNSTIKNEVEFSLLIAQWNWWAMANAVVEVVKDWKLKRLYIGNVFWHTNFNNTGRHTPETVAHQGIELEKKSPMVCHANHHVHEVISNIWPTLCRVTTSAAATDQEMDLVVTMKRKSRSSNKYYTLPEEISDYKVNQGGFQKEACRKFINHLWYLNEEIVSFAFFDMNVGDETKAEDGFLLLPINLSRIPQLMLSSAAHGANNESTHA</sequence>
<feature type="compositionally biased region" description="Basic residues" evidence="1">
    <location>
        <begin position="25"/>
        <end position="35"/>
    </location>
</feature>
<evidence type="ECO:0000256" key="1">
    <source>
        <dbReference type="SAM" id="MobiDB-lite"/>
    </source>
</evidence>
<protein>
    <submittedName>
        <fullName evidence="2">Uncharacterized protein</fullName>
    </submittedName>
</protein>
<feature type="region of interest" description="Disordered" evidence="1">
    <location>
        <begin position="1"/>
        <end position="35"/>
    </location>
</feature>
<evidence type="ECO:0000313" key="2">
    <source>
        <dbReference type="EMBL" id="KAG7177872.1"/>
    </source>
</evidence>
<feature type="non-terminal residue" evidence="2">
    <location>
        <position position="260"/>
    </location>
</feature>
<proteinExistence type="predicted"/>
<reference evidence="2" key="1">
    <citation type="journal article" date="2021" name="Sci. Adv.">
        <title>The American lobster genome reveals insights on longevity, neural, and immune adaptations.</title>
        <authorList>
            <person name="Polinski J.M."/>
            <person name="Zimin A.V."/>
            <person name="Clark K.F."/>
            <person name="Kohn A.B."/>
            <person name="Sadowski N."/>
            <person name="Timp W."/>
            <person name="Ptitsyn A."/>
            <person name="Khanna P."/>
            <person name="Romanova D.Y."/>
            <person name="Williams P."/>
            <person name="Greenwood S.J."/>
            <person name="Moroz L.L."/>
            <person name="Walt D.R."/>
            <person name="Bodnar A.G."/>
        </authorList>
    </citation>
    <scope>NUCLEOTIDE SEQUENCE</scope>
    <source>
        <strain evidence="2">GMGI-L3</strain>
    </source>
</reference>
<dbReference type="Proteomes" id="UP000747542">
    <property type="component" value="Unassembled WGS sequence"/>
</dbReference>
<accession>A0A8J5TVF7</accession>